<keyword evidence="1" id="KW-0812">Transmembrane</keyword>
<feature type="transmembrane region" description="Helical" evidence="1">
    <location>
        <begin position="257"/>
        <end position="278"/>
    </location>
</feature>
<feature type="transmembrane region" description="Helical" evidence="1">
    <location>
        <begin position="184"/>
        <end position="203"/>
    </location>
</feature>
<reference evidence="3" key="1">
    <citation type="submission" date="2018-05" db="EMBL/GenBank/DDBJ databases">
        <authorList>
            <person name="Nie L."/>
        </authorList>
    </citation>
    <scope>NUCLEOTIDE SEQUENCE [LARGE SCALE GENOMIC DNA]</scope>
    <source>
        <strain evidence="3">NL</strain>
    </source>
</reference>
<accession>A0A328BE49</accession>
<feature type="transmembrane region" description="Helical" evidence="1">
    <location>
        <begin position="129"/>
        <end position="150"/>
    </location>
</feature>
<feature type="transmembrane region" description="Helical" evidence="1">
    <location>
        <begin position="394"/>
        <end position="411"/>
    </location>
</feature>
<feature type="transmembrane region" description="Helical" evidence="1">
    <location>
        <begin position="96"/>
        <end position="117"/>
    </location>
</feature>
<feature type="transmembrane region" description="Helical" evidence="1">
    <location>
        <begin position="313"/>
        <end position="331"/>
    </location>
</feature>
<keyword evidence="1" id="KW-1133">Transmembrane helix</keyword>
<feature type="transmembrane region" description="Helical" evidence="1">
    <location>
        <begin position="7"/>
        <end position="26"/>
    </location>
</feature>
<dbReference type="EMBL" id="QHKM01000005">
    <property type="protein sequence ID" value="RAK65227.1"/>
    <property type="molecule type" value="Genomic_DNA"/>
</dbReference>
<dbReference type="Proteomes" id="UP000248553">
    <property type="component" value="Unassembled WGS sequence"/>
</dbReference>
<evidence type="ECO:0000313" key="3">
    <source>
        <dbReference type="Proteomes" id="UP000248553"/>
    </source>
</evidence>
<gene>
    <name evidence="2" type="ORF">DLM85_16970</name>
</gene>
<protein>
    <recommendedName>
        <fullName evidence="4">Glycosyltransferase RgtA/B/C/D-like domain-containing protein</fullName>
    </recommendedName>
</protein>
<evidence type="ECO:0000313" key="2">
    <source>
        <dbReference type="EMBL" id="RAK65227.1"/>
    </source>
</evidence>
<comment type="caution">
    <text evidence="2">The sequence shown here is derived from an EMBL/GenBank/DDBJ whole genome shotgun (WGS) entry which is preliminary data.</text>
</comment>
<feature type="transmembrane region" description="Helical" evidence="1">
    <location>
        <begin position="38"/>
        <end position="56"/>
    </location>
</feature>
<evidence type="ECO:0000256" key="1">
    <source>
        <dbReference type="SAM" id="Phobius"/>
    </source>
</evidence>
<organism evidence="2 3">
    <name type="scientific">Hymenobacter edaphi</name>
    <dbReference type="NCBI Taxonomy" id="2211146"/>
    <lineage>
        <taxon>Bacteria</taxon>
        <taxon>Pseudomonadati</taxon>
        <taxon>Bacteroidota</taxon>
        <taxon>Cytophagia</taxon>
        <taxon>Cytophagales</taxon>
        <taxon>Hymenobacteraceae</taxon>
        <taxon>Hymenobacter</taxon>
    </lineage>
</organism>
<feature type="transmembrane region" description="Helical" evidence="1">
    <location>
        <begin position="370"/>
        <end position="388"/>
    </location>
</feature>
<name>A0A328BE49_9BACT</name>
<keyword evidence="1" id="KW-0472">Membrane</keyword>
<feature type="transmembrane region" description="Helical" evidence="1">
    <location>
        <begin position="210"/>
        <end position="237"/>
    </location>
</feature>
<keyword evidence="3" id="KW-1185">Reference proteome</keyword>
<dbReference type="RefSeq" id="WP_111479312.1">
    <property type="nucleotide sequence ID" value="NZ_QHKM01000005.1"/>
</dbReference>
<dbReference type="OrthoDB" id="136762at2"/>
<sequence length="605" mass="68603">MPLRKSLSFWTLLFCAAFVLLTSFVYYPKWSKPQTEALISWDASGYYMYLPAAFIYQDLKQVAFLPDVTQKYNPDPGQNQAYRDSLSGNRVMKYPLGLALQSLPFFAAGHLAAKALGYPADGFSAPYQLSLQLGCELVAVLGLLLTWLALRRRFSEGATALTLVVLTLGTNYLNYAAIDAAMTHSWLFTLYAALLLLTPAFYARPTLAKALGIGALVGLMALTRPTDILAAILPILWGLRPSWPSLQARLGFWQQHWPKLVAAVLAVAAVGSLQLFYWHHVTGRWLVYSYEDQGFSWLHPHLWDGIFSFRSGWLIYSPLLITPLLGFWPLYRRRPEAFWAMLAYTGLFIYVTFAWDIWWYGGSLGARALVQGYAVLAWPLAAALEWVLARRSWTVAYAAFLLAGIYYNLWLTHQAHGGSSLLAAGEMNRPYFTAIVGRNAVPVATRWLLDNGEQRVDDSRRKNVRELWHTDFEQDTTAGCGRPALQGRCSLLLDKDHQNSPEYRISATPADVKWVRVRARARCVQKEWDTWKMTQLVVSYRRGDERVKEGIIRLQRVVDQDWPSEVYLDLQAPAEAFDNVRVALWNADGPQPILIDELRVEAFEE</sequence>
<evidence type="ECO:0008006" key="4">
    <source>
        <dbReference type="Google" id="ProtNLM"/>
    </source>
</evidence>
<dbReference type="AlphaFoldDB" id="A0A328BE49"/>
<proteinExistence type="predicted"/>
<feature type="transmembrane region" description="Helical" evidence="1">
    <location>
        <begin position="337"/>
        <end position="358"/>
    </location>
</feature>